<evidence type="ECO:0000313" key="5">
    <source>
        <dbReference type="Proteomes" id="UP000308197"/>
    </source>
</evidence>
<dbReference type="InterPro" id="IPR045340">
    <property type="entry name" value="DUF6533"/>
</dbReference>
<protein>
    <recommendedName>
        <fullName evidence="3">DUF6533 domain-containing protein</fullName>
    </recommendedName>
</protein>
<evidence type="ECO:0000313" key="4">
    <source>
        <dbReference type="EMBL" id="TFK84123.1"/>
    </source>
</evidence>
<keyword evidence="2" id="KW-1133">Transmembrane helix</keyword>
<gene>
    <name evidence="4" type="ORF">K466DRAFT_665361</name>
</gene>
<name>A0A5C3PE43_9APHY</name>
<feature type="transmembrane region" description="Helical" evidence="2">
    <location>
        <begin position="258"/>
        <end position="278"/>
    </location>
</feature>
<accession>A0A5C3PE43</accession>
<feature type="transmembrane region" description="Helical" evidence="2">
    <location>
        <begin position="174"/>
        <end position="201"/>
    </location>
</feature>
<keyword evidence="2" id="KW-0812">Transmembrane</keyword>
<feature type="domain" description="DUF6533" evidence="3">
    <location>
        <begin position="20"/>
        <end position="65"/>
    </location>
</feature>
<keyword evidence="2" id="KW-0472">Membrane</keyword>
<feature type="transmembrane region" description="Helical" evidence="2">
    <location>
        <begin position="222"/>
        <end position="246"/>
    </location>
</feature>
<evidence type="ECO:0000256" key="1">
    <source>
        <dbReference type="SAM" id="MobiDB-lite"/>
    </source>
</evidence>
<dbReference type="Pfam" id="PF20151">
    <property type="entry name" value="DUF6533"/>
    <property type="match status" value="1"/>
</dbReference>
<dbReference type="EMBL" id="ML211340">
    <property type="protein sequence ID" value="TFK84123.1"/>
    <property type="molecule type" value="Genomic_DNA"/>
</dbReference>
<feature type="transmembrane region" description="Helical" evidence="2">
    <location>
        <begin position="128"/>
        <end position="154"/>
    </location>
</feature>
<dbReference type="AlphaFoldDB" id="A0A5C3PE43"/>
<evidence type="ECO:0000259" key="3">
    <source>
        <dbReference type="Pfam" id="PF20151"/>
    </source>
</evidence>
<keyword evidence="5" id="KW-1185">Reference proteome</keyword>
<organism evidence="4 5">
    <name type="scientific">Polyporus arcularius HHB13444</name>
    <dbReference type="NCBI Taxonomy" id="1314778"/>
    <lineage>
        <taxon>Eukaryota</taxon>
        <taxon>Fungi</taxon>
        <taxon>Dikarya</taxon>
        <taxon>Basidiomycota</taxon>
        <taxon>Agaricomycotina</taxon>
        <taxon>Agaricomycetes</taxon>
        <taxon>Polyporales</taxon>
        <taxon>Polyporaceae</taxon>
        <taxon>Polyporus</taxon>
    </lineage>
</organism>
<dbReference type="Proteomes" id="UP000308197">
    <property type="component" value="Unassembled WGS sequence"/>
</dbReference>
<dbReference type="InParanoid" id="A0A5C3PE43"/>
<sequence>MADAVASTISIYAIVQDQKYVYAASTAVLAYDILLTLGREAQLFWTGRSTGATILYFTVRCTGLLVNILGFAQYIPTLNQELKSLAHGISRLCSCDAVTKAWAAMEALEYIPFAVFSGMRAFALTRRWTWGVLVFVLSLAPVAVNLADLIIYTFGATWPLIGCYKATLPMATNIHTLFLVLSRGGLVVADIILVIITLCTLRHGSVANVAMNSIRVRKRRSLSDIMLWNGVLYFVAITIMNSLQLFLNLGGTETNGVVGWLVAFAPPLNTILISRFLLDLQEAKSQDMRLDGDDTFLFTESAPVRTLTFARVFGSISSTLNPRWVTKGKNESEGGDSLGELSDFKFADA</sequence>
<proteinExistence type="predicted"/>
<feature type="region of interest" description="Disordered" evidence="1">
    <location>
        <begin position="327"/>
        <end position="349"/>
    </location>
</feature>
<reference evidence="4 5" key="1">
    <citation type="journal article" date="2019" name="Nat. Ecol. Evol.">
        <title>Megaphylogeny resolves global patterns of mushroom evolution.</title>
        <authorList>
            <person name="Varga T."/>
            <person name="Krizsan K."/>
            <person name="Foldi C."/>
            <person name="Dima B."/>
            <person name="Sanchez-Garcia M."/>
            <person name="Sanchez-Ramirez S."/>
            <person name="Szollosi G.J."/>
            <person name="Szarkandi J.G."/>
            <person name="Papp V."/>
            <person name="Albert L."/>
            <person name="Andreopoulos W."/>
            <person name="Angelini C."/>
            <person name="Antonin V."/>
            <person name="Barry K.W."/>
            <person name="Bougher N.L."/>
            <person name="Buchanan P."/>
            <person name="Buyck B."/>
            <person name="Bense V."/>
            <person name="Catcheside P."/>
            <person name="Chovatia M."/>
            <person name="Cooper J."/>
            <person name="Damon W."/>
            <person name="Desjardin D."/>
            <person name="Finy P."/>
            <person name="Geml J."/>
            <person name="Haridas S."/>
            <person name="Hughes K."/>
            <person name="Justo A."/>
            <person name="Karasinski D."/>
            <person name="Kautmanova I."/>
            <person name="Kiss B."/>
            <person name="Kocsube S."/>
            <person name="Kotiranta H."/>
            <person name="LaButti K.M."/>
            <person name="Lechner B.E."/>
            <person name="Liimatainen K."/>
            <person name="Lipzen A."/>
            <person name="Lukacs Z."/>
            <person name="Mihaltcheva S."/>
            <person name="Morgado L.N."/>
            <person name="Niskanen T."/>
            <person name="Noordeloos M.E."/>
            <person name="Ohm R.A."/>
            <person name="Ortiz-Santana B."/>
            <person name="Ovrebo C."/>
            <person name="Racz N."/>
            <person name="Riley R."/>
            <person name="Savchenko A."/>
            <person name="Shiryaev A."/>
            <person name="Soop K."/>
            <person name="Spirin V."/>
            <person name="Szebenyi C."/>
            <person name="Tomsovsky M."/>
            <person name="Tulloss R.E."/>
            <person name="Uehling J."/>
            <person name="Grigoriev I.V."/>
            <person name="Vagvolgyi C."/>
            <person name="Papp T."/>
            <person name="Martin F.M."/>
            <person name="Miettinen O."/>
            <person name="Hibbett D.S."/>
            <person name="Nagy L.G."/>
        </authorList>
    </citation>
    <scope>NUCLEOTIDE SEQUENCE [LARGE SCALE GENOMIC DNA]</scope>
    <source>
        <strain evidence="4 5">HHB13444</strain>
    </source>
</reference>
<feature type="transmembrane region" description="Helical" evidence="2">
    <location>
        <begin position="20"/>
        <end position="38"/>
    </location>
</feature>
<evidence type="ECO:0000256" key="2">
    <source>
        <dbReference type="SAM" id="Phobius"/>
    </source>
</evidence>